<gene>
    <name evidence="3" type="ORF">H1016_00635</name>
</gene>
<dbReference type="CDD" id="cd00090">
    <property type="entry name" value="HTH_ARSR"/>
    <property type="match status" value="1"/>
</dbReference>
<accession>A0A832UMP8</accession>
<keyword evidence="1" id="KW-0175">Coiled coil</keyword>
<dbReference type="GO" id="GO:0003700">
    <property type="term" value="F:DNA-binding transcription factor activity"/>
    <property type="evidence" value="ECO:0007669"/>
    <property type="project" value="InterPro"/>
</dbReference>
<feature type="domain" description="HTH arsR-type" evidence="2">
    <location>
        <begin position="78"/>
        <end position="174"/>
    </location>
</feature>
<dbReference type="Gene3D" id="1.10.10.10">
    <property type="entry name" value="Winged helix-like DNA-binding domain superfamily/Winged helix DNA-binding domain"/>
    <property type="match status" value="1"/>
</dbReference>
<feature type="coiled-coil region" evidence="1">
    <location>
        <begin position="87"/>
        <end position="118"/>
    </location>
</feature>
<dbReference type="InterPro" id="IPR001845">
    <property type="entry name" value="HTH_ArsR_DNA-bd_dom"/>
</dbReference>
<evidence type="ECO:0000313" key="3">
    <source>
        <dbReference type="EMBL" id="HIK00029.1"/>
    </source>
</evidence>
<reference evidence="3 4" key="1">
    <citation type="journal article" name="Nat. Commun.">
        <title>Undinarchaeota illuminate DPANN phylogeny and the impact of gene transfer on archaeal evolution.</title>
        <authorList>
            <person name="Dombrowski N."/>
            <person name="Williams T.A."/>
            <person name="Sun J."/>
            <person name="Woodcroft B.J."/>
            <person name="Lee J.H."/>
            <person name="Minh B.Q."/>
            <person name="Rinke C."/>
            <person name="Spang A."/>
        </authorList>
    </citation>
    <scope>NUCLEOTIDE SEQUENCE [LARGE SCALE GENOMIC DNA]</scope>
    <source>
        <strain evidence="3">MAG_bin1129</strain>
    </source>
</reference>
<comment type="caution">
    <text evidence="3">The sequence shown here is derived from an EMBL/GenBank/DDBJ whole genome shotgun (WGS) entry which is preliminary data.</text>
</comment>
<dbReference type="InterPro" id="IPR036388">
    <property type="entry name" value="WH-like_DNA-bd_sf"/>
</dbReference>
<dbReference type="EMBL" id="DVAB01000007">
    <property type="protein sequence ID" value="HIK00029.1"/>
    <property type="molecule type" value="Genomic_DNA"/>
</dbReference>
<dbReference type="PROSITE" id="PS50987">
    <property type="entry name" value="HTH_ARSR_2"/>
    <property type="match status" value="1"/>
</dbReference>
<dbReference type="InterPro" id="IPR011991">
    <property type="entry name" value="ArsR-like_HTH"/>
</dbReference>
<evidence type="ECO:0000259" key="2">
    <source>
        <dbReference type="PROSITE" id="PS50987"/>
    </source>
</evidence>
<dbReference type="Proteomes" id="UP000646946">
    <property type="component" value="Unassembled WGS sequence"/>
</dbReference>
<evidence type="ECO:0000256" key="1">
    <source>
        <dbReference type="SAM" id="Coils"/>
    </source>
</evidence>
<organism evidence="3 4">
    <name type="scientific">Candidatus Naiadarchaeum limnaeum</name>
    <dbReference type="NCBI Taxonomy" id="2756139"/>
    <lineage>
        <taxon>Archaea</taxon>
        <taxon>Candidatus Undinarchaeota</taxon>
        <taxon>Candidatus Undinarchaeia</taxon>
        <taxon>Candidatus Naiadarchaeales</taxon>
        <taxon>Candidatus Naiadarchaeaceae</taxon>
        <taxon>Candidatus Naiadarchaeum</taxon>
    </lineage>
</organism>
<evidence type="ECO:0000313" key="4">
    <source>
        <dbReference type="Proteomes" id="UP000646946"/>
    </source>
</evidence>
<protein>
    <submittedName>
        <fullName evidence="3">Winged helix-turn-helix transcriptional regulator</fullName>
    </submittedName>
</protein>
<sequence length="174" mass="20798">MAFWDFLVGKKKARKNAMQRTIEKKKERKKYVSAEKIAEDPVISFSKQLTNVQRDVEEIQSTLLSGFKGLREDHHKIMGEQATKSDFSEFKKYLEEKKTELEKMRQEVDRELEMLDIDKKIVNLVERRKMRAAEVAKELKISRQYAAMRLSELTKYNVVEQMRKGREVYYRLKK</sequence>
<proteinExistence type="predicted"/>
<dbReference type="SUPFAM" id="SSF46785">
    <property type="entry name" value="Winged helix' DNA-binding domain"/>
    <property type="match status" value="1"/>
</dbReference>
<dbReference type="AlphaFoldDB" id="A0A832UMP8"/>
<name>A0A832UMP8_9ARCH</name>
<keyword evidence="4" id="KW-1185">Reference proteome</keyword>
<dbReference type="InterPro" id="IPR036390">
    <property type="entry name" value="WH_DNA-bd_sf"/>
</dbReference>